<gene>
    <name evidence="1" type="ORF">TM448A02495_0002</name>
</gene>
<reference evidence="1" key="1">
    <citation type="submission" date="2020-03" db="EMBL/GenBank/DDBJ databases">
        <title>The deep terrestrial virosphere.</title>
        <authorList>
            <person name="Holmfeldt K."/>
            <person name="Nilsson E."/>
            <person name="Simone D."/>
            <person name="Lopez-Fernandez M."/>
            <person name="Wu X."/>
            <person name="de Brujin I."/>
            <person name="Lundin D."/>
            <person name="Andersson A."/>
            <person name="Bertilsson S."/>
            <person name="Dopson M."/>
        </authorList>
    </citation>
    <scope>NUCLEOTIDE SEQUENCE</scope>
    <source>
        <strain evidence="1">TM448A02495</strain>
    </source>
</reference>
<name>A0A6H1ZXT1_9ZZZZ</name>
<dbReference type="EMBL" id="MT144315">
    <property type="protein sequence ID" value="QJA52127.1"/>
    <property type="molecule type" value="Genomic_DNA"/>
</dbReference>
<organism evidence="1">
    <name type="scientific">viral metagenome</name>
    <dbReference type="NCBI Taxonomy" id="1070528"/>
    <lineage>
        <taxon>unclassified sequences</taxon>
        <taxon>metagenomes</taxon>
        <taxon>organismal metagenomes</taxon>
    </lineage>
</organism>
<sequence>MIFKARTKEIAGKRLIYLPKQVYAFFEEGKVYEIRALGEEEIPLRNSELQSCEKERPDIWGEA</sequence>
<evidence type="ECO:0000313" key="1">
    <source>
        <dbReference type="EMBL" id="QJA52127.1"/>
    </source>
</evidence>
<evidence type="ECO:0008006" key="2">
    <source>
        <dbReference type="Google" id="ProtNLM"/>
    </source>
</evidence>
<protein>
    <recommendedName>
        <fullName evidence="2">Antitoxin family protein</fullName>
    </recommendedName>
</protein>
<accession>A0A6H1ZXT1</accession>
<proteinExistence type="predicted"/>
<dbReference type="AlphaFoldDB" id="A0A6H1ZXT1"/>